<sequence>MASVTEISLKRPLLIVVIFTVLILFGSLFYSRLNYELLPKFDANIITAQTIYVGASAEEVENTITKHIEEMLSTVEGVDKITSSSQQNVSSVLLELKNGVDVEKALADAQRKLDQISSVLPEDSDNPILMKFSTSDFPILQMGVSSDLDNVALYDLIDKQLKPQISNVEGVGQVIVIGGTERQITINADREKLKAYGLTIAQLSQVVNASSLSTPAGNLETETNNYAITYNVKFSNVADLQNMVVATTPTGAKIYLRDVADVQEGAKKQAAINHTNGTPSIGIMVMKQTDANSVSVSHGVQEKLKSMEQLYKANNLKFVIADDQSIYTLESANAVMFDLFLAIVIVSLVMLFFLHSFRSSTFVLVALPASIIPTFIAMYVFGMSLNLMTLMGLSLVVGILVDDSIVILENIMRHMEMGKNKWFATLEGRSEIGFTAVAITMVDVVVFLPLALSGGIIGSVLREFALVVVVSTLMSLFVCFTLTPLLASRFGKIVHLNPKTLWGKMNIAFENFITYMRDTYTAVLKWALRHKLMVFIGVVLLFVAAFALPFLGFIGFSFMSKTDDGKMSVKIETASQSSLYHTNQVTMEIEKILLRQPEVVHVFSNIGYSTESFGGNSSNYAEMTVQLVDKKERTLSVDDFSARMQDSVAHIPGIKTTMTGVSFANGGQADMQVAVKGPVRDDVRAAAEKVKQIVESVNGTRYVEFSTKTPRPEIHVELDRERMALFGINAAEVGAGMASGFRGNDKAKYTYQGNEYDIMVKLDEADTRSVRDVEALTFRNAQGLPIEMSQFAKVTEVQGESILQRMDRLPSMTINAYTLGRSAGEIGQEIGDKLENIKLPEGTSWQFVGAQENMQDSFQSLFLALAIAILLVYFVMVALYDNAIYPFVVLFALPLALIGALFALALTRQELTIFAMIGFIMLMGLVAKNGILLVDFANHRKAQGENLVQALIDAGRERFRPIMMTTLAMVFGMLPIALASGAGSEFKNGMAWVIIGGLTSSLFLTLLVVPCVYYIVDRLRTKIFARRFKKLRVKVAERLQDPEKRIKYLSATERKRKFH</sequence>
<keyword evidence="1" id="KW-0472">Membrane</keyword>
<evidence type="ECO:0000313" key="3">
    <source>
        <dbReference type="Proteomes" id="UP001209317"/>
    </source>
</evidence>
<keyword evidence="1" id="KW-1133">Transmembrane helix</keyword>
<dbReference type="RefSeq" id="WP_263037497.1">
    <property type="nucleotide sequence ID" value="NZ_JAOTPL010000006.1"/>
</dbReference>
<feature type="transmembrane region" description="Helical" evidence="1">
    <location>
        <begin position="432"/>
        <end position="452"/>
    </location>
</feature>
<dbReference type="InterPro" id="IPR027463">
    <property type="entry name" value="AcrB_DN_DC_subdom"/>
</dbReference>
<feature type="transmembrane region" description="Helical" evidence="1">
    <location>
        <begin position="361"/>
        <end position="381"/>
    </location>
</feature>
<comment type="caution">
    <text evidence="2">The sequence shown here is derived from an EMBL/GenBank/DDBJ whole genome shotgun (WGS) entry which is preliminary data.</text>
</comment>
<dbReference type="PRINTS" id="PR00702">
    <property type="entry name" value="ACRIFLAVINRP"/>
</dbReference>
<dbReference type="PANTHER" id="PTHR32063">
    <property type="match status" value="1"/>
</dbReference>
<dbReference type="SUPFAM" id="SSF82693">
    <property type="entry name" value="Multidrug efflux transporter AcrB pore domain, PN1, PN2, PC1 and PC2 subdomains"/>
    <property type="match status" value="3"/>
</dbReference>
<feature type="transmembrane region" description="Helical" evidence="1">
    <location>
        <begin position="387"/>
        <end position="411"/>
    </location>
</feature>
<dbReference type="EMBL" id="JAOTPL010000006">
    <property type="protein sequence ID" value="MCU7694009.1"/>
    <property type="molecule type" value="Genomic_DNA"/>
</dbReference>
<feature type="transmembrane region" description="Helical" evidence="1">
    <location>
        <begin position="887"/>
        <end position="907"/>
    </location>
</feature>
<keyword evidence="3" id="KW-1185">Reference proteome</keyword>
<dbReference type="AlphaFoldDB" id="A0AAE3ILV1"/>
<dbReference type="Gene3D" id="3.30.70.1440">
    <property type="entry name" value="Multidrug efflux transporter AcrB pore domain"/>
    <property type="match status" value="1"/>
</dbReference>
<keyword evidence="1" id="KW-0812">Transmembrane</keyword>
<accession>A0AAE3ILV1</accession>
<feature type="transmembrane region" description="Helical" evidence="1">
    <location>
        <begin position="12"/>
        <end position="30"/>
    </location>
</feature>
<feature type="transmembrane region" description="Helical" evidence="1">
    <location>
        <begin position="990"/>
        <end position="1016"/>
    </location>
</feature>
<gene>
    <name evidence="2" type="ORF">OD355_05700</name>
</gene>
<dbReference type="Gene3D" id="3.30.2090.10">
    <property type="entry name" value="Multidrug efflux transporter AcrB TolC docking domain, DN and DC subdomains"/>
    <property type="match status" value="2"/>
</dbReference>
<feature type="transmembrane region" description="Helical" evidence="1">
    <location>
        <begin position="464"/>
        <end position="487"/>
    </location>
</feature>
<name>A0AAE3ILV1_9BACT</name>
<dbReference type="GO" id="GO:0042910">
    <property type="term" value="F:xenobiotic transmembrane transporter activity"/>
    <property type="evidence" value="ECO:0007669"/>
    <property type="project" value="TreeGrafter"/>
</dbReference>
<feature type="transmembrane region" description="Helical" evidence="1">
    <location>
        <begin position="913"/>
        <end position="938"/>
    </location>
</feature>
<organism evidence="2 3">
    <name type="scientific">Haoranjiania flava</name>
    <dbReference type="NCBI Taxonomy" id="1856322"/>
    <lineage>
        <taxon>Bacteria</taxon>
        <taxon>Pseudomonadati</taxon>
        <taxon>Bacteroidota</taxon>
        <taxon>Chitinophagia</taxon>
        <taxon>Chitinophagales</taxon>
        <taxon>Chitinophagaceae</taxon>
        <taxon>Haoranjiania</taxon>
    </lineage>
</organism>
<dbReference type="Gene3D" id="3.30.70.1430">
    <property type="entry name" value="Multidrug efflux transporter AcrB pore domain"/>
    <property type="match status" value="2"/>
</dbReference>
<dbReference type="SUPFAM" id="SSF82714">
    <property type="entry name" value="Multidrug efflux transporter AcrB TolC docking domain, DN and DC subdomains"/>
    <property type="match status" value="2"/>
</dbReference>
<feature type="transmembrane region" description="Helical" evidence="1">
    <location>
        <begin position="334"/>
        <end position="354"/>
    </location>
</feature>
<protein>
    <submittedName>
        <fullName evidence="2">Efflux RND transporter permease subunit</fullName>
    </submittedName>
</protein>
<proteinExistence type="predicted"/>
<feature type="transmembrane region" description="Helical" evidence="1">
    <location>
        <begin position="861"/>
        <end position="880"/>
    </location>
</feature>
<dbReference type="Pfam" id="PF00873">
    <property type="entry name" value="ACR_tran"/>
    <property type="match status" value="1"/>
</dbReference>
<reference evidence="2" key="1">
    <citation type="submission" date="2022-10" db="EMBL/GenBank/DDBJ databases">
        <authorList>
            <person name="Kim H.S."/>
            <person name="Kim J.-S."/>
            <person name="Suh M.K."/>
            <person name="Eom M.K."/>
            <person name="Lee J.-S."/>
        </authorList>
    </citation>
    <scope>NUCLEOTIDE SEQUENCE</scope>
    <source>
        <strain evidence="2">LIP-5</strain>
    </source>
</reference>
<dbReference type="PANTHER" id="PTHR32063:SF0">
    <property type="entry name" value="SWARMING MOTILITY PROTEIN SWRC"/>
    <property type="match status" value="1"/>
</dbReference>
<dbReference type="Gene3D" id="3.30.70.1320">
    <property type="entry name" value="Multidrug efflux transporter AcrB pore domain like"/>
    <property type="match status" value="1"/>
</dbReference>
<feature type="transmembrane region" description="Helical" evidence="1">
    <location>
        <begin position="959"/>
        <end position="978"/>
    </location>
</feature>
<dbReference type="GO" id="GO:0005886">
    <property type="term" value="C:plasma membrane"/>
    <property type="evidence" value="ECO:0007669"/>
    <property type="project" value="TreeGrafter"/>
</dbReference>
<dbReference type="SUPFAM" id="SSF82866">
    <property type="entry name" value="Multidrug efflux transporter AcrB transmembrane domain"/>
    <property type="match status" value="2"/>
</dbReference>
<evidence type="ECO:0000256" key="1">
    <source>
        <dbReference type="SAM" id="Phobius"/>
    </source>
</evidence>
<dbReference type="Proteomes" id="UP001209317">
    <property type="component" value="Unassembled WGS sequence"/>
</dbReference>
<dbReference type="Gene3D" id="1.20.1640.10">
    <property type="entry name" value="Multidrug efflux transporter AcrB transmembrane domain"/>
    <property type="match status" value="2"/>
</dbReference>
<dbReference type="InterPro" id="IPR001036">
    <property type="entry name" value="Acrflvin-R"/>
</dbReference>
<evidence type="ECO:0000313" key="2">
    <source>
        <dbReference type="EMBL" id="MCU7694009.1"/>
    </source>
</evidence>
<feature type="transmembrane region" description="Helical" evidence="1">
    <location>
        <begin position="532"/>
        <end position="559"/>
    </location>
</feature>